<organism evidence="2 3">
    <name type="scientific">Pseudarthrobacter psychrotolerans</name>
    <dbReference type="NCBI Taxonomy" id="2697569"/>
    <lineage>
        <taxon>Bacteria</taxon>
        <taxon>Bacillati</taxon>
        <taxon>Actinomycetota</taxon>
        <taxon>Actinomycetes</taxon>
        <taxon>Micrococcales</taxon>
        <taxon>Micrococcaceae</taxon>
        <taxon>Pseudarthrobacter</taxon>
    </lineage>
</organism>
<evidence type="ECO:0000313" key="3">
    <source>
        <dbReference type="Proteomes" id="UP000464186"/>
    </source>
</evidence>
<dbReference type="PANTHER" id="PTHR33627:SF1">
    <property type="entry name" value="TRANSPOSASE"/>
    <property type="match status" value="1"/>
</dbReference>
<dbReference type="AlphaFoldDB" id="A0A6P1NKB3"/>
<feature type="domain" description="Transposase IS701-like DDE" evidence="1">
    <location>
        <begin position="21"/>
        <end position="232"/>
    </location>
</feature>
<keyword evidence="3" id="KW-1185">Reference proteome</keyword>
<dbReference type="EMBL" id="CP047898">
    <property type="protein sequence ID" value="QHK21075.1"/>
    <property type="molecule type" value="Genomic_DNA"/>
</dbReference>
<accession>A0A6P1NKB3</accession>
<dbReference type="NCBIfam" id="NF033540">
    <property type="entry name" value="transpos_IS701"/>
    <property type="match status" value="1"/>
</dbReference>
<evidence type="ECO:0000259" key="1">
    <source>
        <dbReference type="Pfam" id="PF13546"/>
    </source>
</evidence>
<gene>
    <name evidence="2" type="ORF">GU243_16675</name>
</gene>
<dbReference type="Pfam" id="PF13546">
    <property type="entry name" value="DDE_5"/>
    <property type="match status" value="1"/>
</dbReference>
<name>A0A6P1NKB3_9MICC</name>
<dbReference type="InterPro" id="IPR038721">
    <property type="entry name" value="IS701-like_DDE_dom"/>
</dbReference>
<sequence>MADVEEWAEGLEEIGDLIGPRFVRSEPRRNAVGYVRGLLSDEERKNSWTLSERAGHGTPDGMQRLLSTTDWDPDAVRDDLFTYVNRHLGDPGGILIIDETGFLKKGAASAGVARQYSGTAGRVENCQIGVFLTYSAPAGRTLLDRELYLPKTWADDRERCTRAGIPKTREFATKPVLAADMIDRALDAGIPARWATGDAVYGQHTGLRRRLEARGLHYVLAVPMNQNIIAPTAWPGEQWRADKLIASLRANAWRTRTAGAGTKGDRLYSWARTRINGPAETGEHWLLARRSLKDPTDLAYYICHGPNRVSLAELVRIAGARWAIEETFQTSKGETGLDHYQVRQYTGWYRHITLSMFAQAFLTVIRSKKGALPPEAGN</sequence>
<protein>
    <submittedName>
        <fullName evidence="2">IS701 family transposase</fullName>
    </submittedName>
</protein>
<dbReference type="Proteomes" id="UP000464186">
    <property type="component" value="Chromosome"/>
</dbReference>
<dbReference type="PANTHER" id="PTHR33627">
    <property type="entry name" value="TRANSPOSASE"/>
    <property type="match status" value="1"/>
</dbReference>
<dbReference type="SUPFAM" id="SSF53098">
    <property type="entry name" value="Ribonuclease H-like"/>
    <property type="match status" value="1"/>
</dbReference>
<dbReference type="InterPro" id="IPR039365">
    <property type="entry name" value="IS701-like"/>
</dbReference>
<dbReference type="KEGG" id="psey:GU243_16675"/>
<proteinExistence type="predicted"/>
<evidence type="ECO:0000313" key="2">
    <source>
        <dbReference type="EMBL" id="QHK21075.1"/>
    </source>
</evidence>
<dbReference type="InterPro" id="IPR012337">
    <property type="entry name" value="RNaseH-like_sf"/>
</dbReference>
<reference evidence="2 3" key="1">
    <citation type="submission" date="2020-01" db="EMBL/GenBank/DDBJ databases">
        <title>Pseudarthrobacter psychrotolerans sp. nov., isolated from antarctic soil.</title>
        <authorList>
            <person name="Shin Y."/>
            <person name="Park W."/>
        </authorList>
    </citation>
    <scope>NUCLEOTIDE SEQUENCE [LARGE SCALE GENOMIC DNA]</scope>
    <source>
        <strain evidence="2 3">YJ56</strain>
    </source>
</reference>